<feature type="domain" description="Dyp-type peroxidase N-terminal" evidence="7">
    <location>
        <begin position="49"/>
        <end position="125"/>
    </location>
</feature>
<dbReference type="PROSITE" id="PS51404">
    <property type="entry name" value="DYP_PEROXIDASE"/>
    <property type="match status" value="1"/>
</dbReference>
<keyword evidence="10" id="KW-1185">Reference proteome</keyword>
<dbReference type="Pfam" id="PF20628">
    <property type="entry name" value="Dyp_perox_C"/>
    <property type="match status" value="1"/>
</dbReference>
<sequence length="293" mass="31692">MAIPQPGIFAIGTKAHHHLQFDLTGEPSELLACIGAIRDGNGTVAGANIVVGFAPSLTERLWPGQVPTGLADFEPIVGDGGYTMPADQHDLWIWLHGASEDAMLVVARQAVEALAGVAELAAEEQPFVYRTSLDLTGFEDGTENPPIDEAISAAVVPDGEPGAYGSVALLQRWEHDLSGFEQLSPHDQELVFGRTLVDNEELPDLDDHPSAHIARVVIEDDDGDELEVFRRSAPFGGVRVNGLMFLAFSSDRARVQTMLERMAGVDGIRDRITEYSTPTAGAWYYTPPIDLLH</sequence>
<evidence type="ECO:0000259" key="7">
    <source>
        <dbReference type="Pfam" id="PF04261"/>
    </source>
</evidence>
<name>A0A4R7I4G0_9ACTN</name>
<keyword evidence="3" id="KW-0479">Metal-binding</keyword>
<evidence type="ECO:0000313" key="9">
    <source>
        <dbReference type="EMBL" id="TDT18395.1"/>
    </source>
</evidence>
<evidence type="ECO:0000256" key="2">
    <source>
        <dbReference type="ARBA" id="ARBA00022559"/>
    </source>
</evidence>
<feature type="domain" description="Dyp-type peroxidase C-terminal" evidence="8">
    <location>
        <begin position="132"/>
        <end position="290"/>
    </location>
</feature>
<dbReference type="AlphaFoldDB" id="A0A4R7I4G0"/>
<dbReference type="SUPFAM" id="SSF54909">
    <property type="entry name" value="Dimeric alpha+beta barrel"/>
    <property type="match status" value="1"/>
</dbReference>
<protein>
    <submittedName>
        <fullName evidence="9">Putative iron-dependent peroxidase</fullName>
    </submittedName>
</protein>
<evidence type="ECO:0000256" key="4">
    <source>
        <dbReference type="ARBA" id="ARBA00023002"/>
    </source>
</evidence>
<dbReference type="RefSeq" id="WP_166657718.1">
    <property type="nucleotide sequence ID" value="NZ_SOAU01000001.1"/>
</dbReference>
<evidence type="ECO:0000313" key="10">
    <source>
        <dbReference type="Proteomes" id="UP000294558"/>
    </source>
</evidence>
<dbReference type="InterPro" id="IPR048328">
    <property type="entry name" value="Dyp_perox_C"/>
</dbReference>
<gene>
    <name evidence="9" type="ORF">BDK89_4015</name>
</gene>
<dbReference type="GO" id="GO:0005829">
    <property type="term" value="C:cytosol"/>
    <property type="evidence" value="ECO:0007669"/>
    <property type="project" value="TreeGrafter"/>
</dbReference>
<organism evidence="9 10">
    <name type="scientific">Ilumatobacter fluminis</name>
    <dbReference type="NCBI Taxonomy" id="467091"/>
    <lineage>
        <taxon>Bacteria</taxon>
        <taxon>Bacillati</taxon>
        <taxon>Actinomycetota</taxon>
        <taxon>Acidimicrobiia</taxon>
        <taxon>Acidimicrobiales</taxon>
        <taxon>Ilumatobacteraceae</taxon>
        <taxon>Ilumatobacter</taxon>
    </lineage>
</organism>
<accession>A0A4R7I4G0</accession>
<evidence type="ECO:0000256" key="3">
    <source>
        <dbReference type="ARBA" id="ARBA00022723"/>
    </source>
</evidence>
<evidence type="ECO:0000256" key="1">
    <source>
        <dbReference type="ARBA" id="ARBA00001970"/>
    </source>
</evidence>
<keyword evidence="5" id="KW-0408">Iron</keyword>
<dbReference type="EMBL" id="SOAU01000001">
    <property type="protein sequence ID" value="TDT18395.1"/>
    <property type="molecule type" value="Genomic_DNA"/>
</dbReference>
<dbReference type="InterPro" id="IPR011008">
    <property type="entry name" value="Dimeric_a/b-barrel"/>
</dbReference>
<dbReference type="GO" id="GO:0046872">
    <property type="term" value="F:metal ion binding"/>
    <property type="evidence" value="ECO:0007669"/>
    <property type="project" value="UniProtKB-KW"/>
</dbReference>
<dbReference type="GO" id="GO:0020037">
    <property type="term" value="F:heme binding"/>
    <property type="evidence" value="ECO:0007669"/>
    <property type="project" value="InterPro"/>
</dbReference>
<dbReference type="InterPro" id="IPR048327">
    <property type="entry name" value="Dyp_perox_N"/>
</dbReference>
<evidence type="ECO:0000259" key="8">
    <source>
        <dbReference type="Pfam" id="PF20628"/>
    </source>
</evidence>
<evidence type="ECO:0000256" key="5">
    <source>
        <dbReference type="ARBA" id="ARBA00023004"/>
    </source>
</evidence>
<dbReference type="Proteomes" id="UP000294558">
    <property type="component" value="Unassembled WGS sequence"/>
</dbReference>
<dbReference type="Pfam" id="PF04261">
    <property type="entry name" value="Dyp_perox_N"/>
    <property type="match status" value="1"/>
</dbReference>
<evidence type="ECO:0000256" key="6">
    <source>
        <dbReference type="ARBA" id="ARBA00025737"/>
    </source>
</evidence>
<keyword evidence="2 9" id="KW-0575">Peroxidase</keyword>
<comment type="caution">
    <text evidence="9">The sequence shown here is derived from an EMBL/GenBank/DDBJ whole genome shotgun (WGS) entry which is preliminary data.</text>
</comment>
<dbReference type="InterPro" id="IPR006314">
    <property type="entry name" value="Dyp_peroxidase"/>
</dbReference>
<comment type="similarity">
    <text evidence="6">Belongs to the DyP-type peroxidase family.</text>
</comment>
<dbReference type="PANTHER" id="PTHR30521">
    <property type="entry name" value="DEFERROCHELATASE/PEROXIDASE"/>
    <property type="match status" value="1"/>
</dbReference>
<dbReference type="NCBIfam" id="TIGR01413">
    <property type="entry name" value="Dyp_perox_fam"/>
    <property type="match status" value="1"/>
</dbReference>
<dbReference type="PANTHER" id="PTHR30521:SF0">
    <property type="entry name" value="DYP-TYPE PEROXIDASE FAMILY PROTEIN"/>
    <property type="match status" value="1"/>
</dbReference>
<proteinExistence type="inferred from homology"/>
<keyword evidence="4" id="KW-0560">Oxidoreductase</keyword>
<dbReference type="GO" id="GO:0004601">
    <property type="term" value="F:peroxidase activity"/>
    <property type="evidence" value="ECO:0007669"/>
    <property type="project" value="UniProtKB-KW"/>
</dbReference>
<comment type="cofactor">
    <cofactor evidence="1">
        <name>heme b</name>
        <dbReference type="ChEBI" id="CHEBI:60344"/>
    </cofactor>
</comment>
<reference evidence="9 10" key="1">
    <citation type="submission" date="2019-03" db="EMBL/GenBank/DDBJ databases">
        <title>Sequencing the genomes of 1000 actinobacteria strains.</title>
        <authorList>
            <person name="Klenk H.-P."/>
        </authorList>
    </citation>
    <scope>NUCLEOTIDE SEQUENCE [LARGE SCALE GENOMIC DNA]</scope>
    <source>
        <strain evidence="9 10">DSM 18936</strain>
    </source>
</reference>